<feature type="transmembrane region" description="Helical" evidence="4">
    <location>
        <begin position="663"/>
        <end position="681"/>
    </location>
</feature>
<feature type="transmembrane region" description="Helical" evidence="4">
    <location>
        <begin position="508"/>
        <end position="525"/>
    </location>
</feature>
<dbReference type="Gene3D" id="1.25.40.20">
    <property type="entry name" value="Ankyrin repeat-containing domain"/>
    <property type="match status" value="2"/>
</dbReference>
<evidence type="ECO:0000256" key="2">
    <source>
        <dbReference type="ARBA" id="ARBA00023043"/>
    </source>
</evidence>
<dbReference type="Proteomes" id="UP000244005">
    <property type="component" value="Unassembled WGS sequence"/>
</dbReference>
<protein>
    <recommendedName>
        <fullName evidence="5">PGG domain-containing protein</fullName>
    </recommendedName>
</protein>
<feature type="repeat" description="ANK" evidence="3">
    <location>
        <begin position="123"/>
        <end position="155"/>
    </location>
</feature>
<dbReference type="PROSITE" id="PS50297">
    <property type="entry name" value="ANK_REP_REGION"/>
    <property type="match status" value="2"/>
</dbReference>
<keyword evidence="4" id="KW-1133">Transmembrane helix</keyword>
<feature type="transmembrane region" description="Helical" evidence="4">
    <location>
        <begin position="625"/>
        <end position="643"/>
    </location>
</feature>
<evidence type="ECO:0000256" key="4">
    <source>
        <dbReference type="SAM" id="Phobius"/>
    </source>
</evidence>
<evidence type="ECO:0000256" key="1">
    <source>
        <dbReference type="ARBA" id="ARBA00022737"/>
    </source>
</evidence>
<feature type="transmembrane region" description="Helical" evidence="4">
    <location>
        <begin position="584"/>
        <end position="613"/>
    </location>
</feature>
<dbReference type="SUPFAM" id="SSF48403">
    <property type="entry name" value="Ankyrin repeat"/>
    <property type="match status" value="2"/>
</dbReference>
<feature type="transmembrane region" description="Helical" evidence="4">
    <location>
        <begin position="546"/>
        <end position="572"/>
    </location>
</feature>
<dbReference type="Pfam" id="PF12796">
    <property type="entry name" value="Ank_2"/>
    <property type="match status" value="2"/>
</dbReference>
<reference evidence="7" key="1">
    <citation type="journal article" date="2017" name="Cell">
        <title>Insights into land plant evolution garnered from the Marchantia polymorpha genome.</title>
        <authorList>
            <person name="Bowman J.L."/>
            <person name="Kohchi T."/>
            <person name="Yamato K.T."/>
            <person name="Jenkins J."/>
            <person name="Shu S."/>
            <person name="Ishizaki K."/>
            <person name="Yamaoka S."/>
            <person name="Nishihama R."/>
            <person name="Nakamura Y."/>
            <person name="Berger F."/>
            <person name="Adam C."/>
            <person name="Aki S.S."/>
            <person name="Althoff F."/>
            <person name="Araki T."/>
            <person name="Arteaga-Vazquez M.A."/>
            <person name="Balasubrmanian S."/>
            <person name="Barry K."/>
            <person name="Bauer D."/>
            <person name="Boehm C.R."/>
            <person name="Briginshaw L."/>
            <person name="Caballero-Perez J."/>
            <person name="Catarino B."/>
            <person name="Chen F."/>
            <person name="Chiyoda S."/>
            <person name="Chovatia M."/>
            <person name="Davies K.M."/>
            <person name="Delmans M."/>
            <person name="Demura T."/>
            <person name="Dierschke T."/>
            <person name="Dolan L."/>
            <person name="Dorantes-Acosta A.E."/>
            <person name="Eklund D.M."/>
            <person name="Florent S.N."/>
            <person name="Flores-Sandoval E."/>
            <person name="Fujiyama A."/>
            <person name="Fukuzawa H."/>
            <person name="Galik B."/>
            <person name="Grimanelli D."/>
            <person name="Grimwood J."/>
            <person name="Grossniklaus U."/>
            <person name="Hamada T."/>
            <person name="Haseloff J."/>
            <person name="Hetherington A.J."/>
            <person name="Higo A."/>
            <person name="Hirakawa Y."/>
            <person name="Hundley H.N."/>
            <person name="Ikeda Y."/>
            <person name="Inoue K."/>
            <person name="Inoue S.I."/>
            <person name="Ishida S."/>
            <person name="Jia Q."/>
            <person name="Kakita M."/>
            <person name="Kanazawa T."/>
            <person name="Kawai Y."/>
            <person name="Kawashima T."/>
            <person name="Kennedy M."/>
            <person name="Kinose K."/>
            <person name="Kinoshita T."/>
            <person name="Kohara Y."/>
            <person name="Koide E."/>
            <person name="Komatsu K."/>
            <person name="Kopischke S."/>
            <person name="Kubo M."/>
            <person name="Kyozuka J."/>
            <person name="Lagercrantz U."/>
            <person name="Lin S.S."/>
            <person name="Lindquist E."/>
            <person name="Lipzen A.M."/>
            <person name="Lu C.W."/>
            <person name="De Luna E."/>
            <person name="Martienssen R.A."/>
            <person name="Minamino N."/>
            <person name="Mizutani M."/>
            <person name="Mizutani M."/>
            <person name="Mochizuki N."/>
            <person name="Monte I."/>
            <person name="Mosher R."/>
            <person name="Nagasaki H."/>
            <person name="Nakagami H."/>
            <person name="Naramoto S."/>
            <person name="Nishitani K."/>
            <person name="Ohtani M."/>
            <person name="Okamoto T."/>
            <person name="Okumura M."/>
            <person name="Phillips J."/>
            <person name="Pollak B."/>
            <person name="Reinders A."/>
            <person name="Rovekamp M."/>
            <person name="Sano R."/>
            <person name="Sawa S."/>
            <person name="Schmid M.W."/>
            <person name="Shirakawa M."/>
            <person name="Solano R."/>
            <person name="Spunde A."/>
            <person name="Suetsugu N."/>
            <person name="Sugano S."/>
            <person name="Sugiyama A."/>
            <person name="Sun R."/>
            <person name="Suzuki Y."/>
            <person name="Takenaka M."/>
            <person name="Takezawa D."/>
            <person name="Tomogane H."/>
            <person name="Tsuzuki M."/>
            <person name="Ueda T."/>
            <person name="Umeda M."/>
            <person name="Ward J.M."/>
            <person name="Watanabe Y."/>
            <person name="Yazaki K."/>
            <person name="Yokoyama R."/>
            <person name="Yoshitake Y."/>
            <person name="Yotsui I."/>
            <person name="Zachgo S."/>
            <person name="Schmutz J."/>
        </authorList>
    </citation>
    <scope>NUCLEOTIDE SEQUENCE [LARGE SCALE GENOMIC DNA]</scope>
    <source>
        <strain evidence="7">Tak-1</strain>
    </source>
</reference>
<evidence type="ECO:0000313" key="7">
    <source>
        <dbReference type="Proteomes" id="UP000244005"/>
    </source>
</evidence>
<dbReference type="InterPro" id="IPR026961">
    <property type="entry name" value="PGG_dom"/>
</dbReference>
<keyword evidence="4" id="KW-0472">Membrane</keyword>
<gene>
    <name evidence="6" type="ORF">MARPO_0067s0062</name>
</gene>
<dbReference type="AlphaFoldDB" id="A0A2R6WQ26"/>
<sequence length="757" mass="84399">MEKKEAEVDRFQLSYDLREKLLQTLGSDSDLSILTALLHKLPVLKDAYVDVDLKVKILHVAAWAGDVDIVRNLKTVKADPTAKTEGGYTALHLAASRGHCPVIVELQWWLGRKLPVKDDTSEDGFTSLHLAACSGNAEAVRLLLKIYEDVENAVKAKDKLFGRNVLHFAIARGHADVVRVLFDSEVPLDFVSKDRARGWTPFLLSAWQRKGFHVTLNGYNIKSMDMLLEDNSRQINDRVGVLAIDFQDKDSKCSVNVEAISKRMSKFFIQHLSLLLQNSKDGTFDGSVKRISVYDNEVNENEWDQYQKFKVPMDGHTALHLAATQNNHELVTYLIQSKGIQLNVGEPLFGMTPLHCTIRTGAMEAFKMLISVKEVDVCAKVVTEASDLLEMLVEFGSHPNFDPAAYNDTSLVPLDIAWERYRYWAKKRSKPNRTKENKILDVVLTMLEKHPRNALIMTALNEKRKAVQDSVNTFLVAATFIAGVTFAAYLQPPFGTNVGDFRSRPARLFWICNSVSFYSAVYTILRCLMCIMRSDKRSENAWEKTLLVALIRLQNGFPLTVSVGFGVGAFVAAGFGNLPPDSQLLMLACTISGVALVGFQLLTNLYVFCSLMIDEFPDGKRRDSIFSVCWILGGPLSLVYLWLPESIRNSAKLPRLLFYPDVSYNVVFLVLQLYGVVTVHAHGNLEQDWNGVTIVSVGGGLAAAASRQGQEKIKEQHFIRVEVLAHCLGAPAAAITPFSCALRLAHDLVRSVESSLV</sequence>
<feature type="repeat" description="ANK" evidence="3">
    <location>
        <begin position="86"/>
        <end position="119"/>
    </location>
</feature>
<dbReference type="EMBL" id="KZ772739">
    <property type="protein sequence ID" value="PTQ35978.1"/>
    <property type="molecule type" value="Genomic_DNA"/>
</dbReference>
<feature type="repeat" description="ANK" evidence="3">
    <location>
        <begin position="314"/>
        <end position="347"/>
    </location>
</feature>
<keyword evidence="1" id="KW-0677">Repeat</keyword>
<evidence type="ECO:0000259" key="5">
    <source>
        <dbReference type="Pfam" id="PF13962"/>
    </source>
</evidence>
<feature type="repeat" description="ANK" evidence="3">
    <location>
        <begin position="161"/>
        <end position="193"/>
    </location>
</feature>
<accession>A0A2R6WQ26</accession>
<dbReference type="Pfam" id="PF13962">
    <property type="entry name" value="PGG"/>
    <property type="match status" value="1"/>
</dbReference>
<feature type="domain" description="PGG" evidence="5">
    <location>
        <begin position="465"/>
        <end position="551"/>
    </location>
</feature>
<dbReference type="PANTHER" id="PTHR24198:SF165">
    <property type="entry name" value="ANKYRIN REPEAT-CONTAINING PROTEIN-RELATED"/>
    <property type="match status" value="1"/>
</dbReference>
<feature type="transmembrane region" description="Helical" evidence="4">
    <location>
        <begin position="471"/>
        <end position="488"/>
    </location>
</feature>
<dbReference type="InterPro" id="IPR036770">
    <property type="entry name" value="Ankyrin_rpt-contain_sf"/>
</dbReference>
<evidence type="ECO:0000256" key="3">
    <source>
        <dbReference type="PROSITE-ProRule" id="PRU00023"/>
    </source>
</evidence>
<dbReference type="SMART" id="SM00248">
    <property type="entry name" value="ANK"/>
    <property type="match status" value="7"/>
</dbReference>
<name>A0A2R6WQ26_MARPO</name>
<dbReference type="InterPro" id="IPR002110">
    <property type="entry name" value="Ankyrin_rpt"/>
</dbReference>
<dbReference type="PANTHER" id="PTHR24198">
    <property type="entry name" value="ANKYRIN REPEAT AND PROTEIN KINASE DOMAIN-CONTAINING PROTEIN"/>
    <property type="match status" value="1"/>
</dbReference>
<evidence type="ECO:0000313" key="6">
    <source>
        <dbReference type="EMBL" id="PTQ35978.1"/>
    </source>
</evidence>
<keyword evidence="7" id="KW-1185">Reference proteome</keyword>
<organism evidence="6 7">
    <name type="scientific">Marchantia polymorpha</name>
    <name type="common">Common liverwort</name>
    <name type="synonym">Marchantia aquatica</name>
    <dbReference type="NCBI Taxonomy" id="3197"/>
    <lineage>
        <taxon>Eukaryota</taxon>
        <taxon>Viridiplantae</taxon>
        <taxon>Streptophyta</taxon>
        <taxon>Embryophyta</taxon>
        <taxon>Marchantiophyta</taxon>
        <taxon>Marchantiopsida</taxon>
        <taxon>Marchantiidae</taxon>
        <taxon>Marchantiales</taxon>
        <taxon>Marchantiaceae</taxon>
        <taxon>Marchantia</taxon>
    </lineage>
</organism>
<keyword evidence="2 3" id="KW-0040">ANK repeat</keyword>
<dbReference type="OrthoDB" id="10040922at2759"/>
<keyword evidence="4" id="KW-0812">Transmembrane</keyword>
<proteinExistence type="predicted"/>
<dbReference type="PROSITE" id="PS50088">
    <property type="entry name" value="ANK_REPEAT"/>
    <property type="match status" value="4"/>
</dbReference>